<sequence>MRYNEGIRTPSPPCRFPTLRPPRREVMEDMPINYGNGVDDFHSDRRSKSGNVFWVRAKEALGWITEFCLKTMNEIHCDSDSGIGKDDIEADNDENLNYEDIGKNNEEPHSEDPFHIYDILNNQKEIINGDTSSENNPKYPLVLQPLCTQDGKSNVPATMKKGDADSCNNFQEGGSVLQVMEELAKIGQIMGYNMEGLAQKAKKDWVKELCNINKVNVLSLQETKMENIELFTIKSCWGNLNFDYVYSPSVGEWIPTGKQTLIISIYAPQELSEKKMLWDYFINVIGNWKRDVVIMGDFNEFAGYGRDSNDISKFSKKLKHLKDKIRVWVKYKKESSNHYTKSLKVELAEIDNLIDKGEGDSEFLNRRIYVTKFLQDIEKLASLEMAQKSKIKWAIEGDENSKFFHGILNKKRSQLAIRGILSDGAWIDSPNLVKKEFLSHFTKRFAKVETPSLQINSNFPKNAGSRSADDIWNTRFISRPRLIGIIDRGQFNLVKSVLGSMPIYNMSLFKVPVKSASERWSPYDDHFNGVDPMVCLYLRRIRRVSVALISNLIEDYRMALPTRIQQNPRRAWRLILTMQSLRYRRGVDNQIFSKDWFGFDGRIKATSKTQIGDRRGSSPYTMWLNHIGIP</sequence>
<reference evidence="2" key="2">
    <citation type="submission" date="2022-01" db="EMBL/GenBank/DDBJ databases">
        <authorList>
            <person name="Yamashiro T."/>
            <person name="Shiraishi A."/>
            <person name="Satake H."/>
            <person name="Nakayama K."/>
        </authorList>
    </citation>
    <scope>NUCLEOTIDE SEQUENCE</scope>
</reference>
<keyword evidence="3" id="KW-1185">Reference proteome</keyword>
<keyword evidence="2" id="KW-0548">Nucleotidyltransferase</keyword>
<evidence type="ECO:0000313" key="2">
    <source>
        <dbReference type="EMBL" id="GJT38914.1"/>
    </source>
</evidence>
<evidence type="ECO:0000256" key="1">
    <source>
        <dbReference type="SAM" id="MobiDB-lite"/>
    </source>
</evidence>
<evidence type="ECO:0000313" key="3">
    <source>
        <dbReference type="Proteomes" id="UP001151760"/>
    </source>
</evidence>
<organism evidence="2 3">
    <name type="scientific">Tanacetum coccineum</name>
    <dbReference type="NCBI Taxonomy" id="301880"/>
    <lineage>
        <taxon>Eukaryota</taxon>
        <taxon>Viridiplantae</taxon>
        <taxon>Streptophyta</taxon>
        <taxon>Embryophyta</taxon>
        <taxon>Tracheophyta</taxon>
        <taxon>Spermatophyta</taxon>
        <taxon>Magnoliopsida</taxon>
        <taxon>eudicotyledons</taxon>
        <taxon>Gunneridae</taxon>
        <taxon>Pentapetalae</taxon>
        <taxon>asterids</taxon>
        <taxon>campanulids</taxon>
        <taxon>Asterales</taxon>
        <taxon>Asteraceae</taxon>
        <taxon>Asteroideae</taxon>
        <taxon>Anthemideae</taxon>
        <taxon>Anthemidinae</taxon>
        <taxon>Tanacetum</taxon>
    </lineage>
</organism>
<proteinExistence type="predicted"/>
<reference evidence="2" key="1">
    <citation type="journal article" date="2022" name="Int. J. Mol. Sci.">
        <title>Draft Genome of Tanacetum Coccineum: Genomic Comparison of Closely Related Tanacetum-Family Plants.</title>
        <authorList>
            <person name="Yamashiro T."/>
            <person name="Shiraishi A."/>
            <person name="Nakayama K."/>
            <person name="Satake H."/>
        </authorList>
    </citation>
    <scope>NUCLEOTIDE SEQUENCE</scope>
</reference>
<dbReference type="SUPFAM" id="SSF56219">
    <property type="entry name" value="DNase I-like"/>
    <property type="match status" value="1"/>
</dbReference>
<dbReference type="EMBL" id="BQNB010015343">
    <property type="protein sequence ID" value="GJT38914.1"/>
    <property type="molecule type" value="Genomic_DNA"/>
</dbReference>
<protein>
    <submittedName>
        <fullName evidence="2">RNA-directed DNA polymerase, eukaryota</fullName>
    </submittedName>
</protein>
<name>A0ABQ5DIU6_9ASTR</name>
<dbReference type="GO" id="GO:0003964">
    <property type="term" value="F:RNA-directed DNA polymerase activity"/>
    <property type="evidence" value="ECO:0007669"/>
    <property type="project" value="UniProtKB-KW"/>
</dbReference>
<feature type="region of interest" description="Disordered" evidence="1">
    <location>
        <begin position="1"/>
        <end position="21"/>
    </location>
</feature>
<keyword evidence="2" id="KW-0695">RNA-directed DNA polymerase</keyword>
<gene>
    <name evidence="2" type="ORF">Tco_0938779</name>
</gene>
<dbReference type="InterPro" id="IPR036691">
    <property type="entry name" value="Endo/exonu/phosph_ase_sf"/>
</dbReference>
<comment type="caution">
    <text evidence="2">The sequence shown here is derived from an EMBL/GenBank/DDBJ whole genome shotgun (WGS) entry which is preliminary data.</text>
</comment>
<accession>A0ABQ5DIU6</accession>
<dbReference type="Proteomes" id="UP001151760">
    <property type="component" value="Unassembled WGS sequence"/>
</dbReference>
<keyword evidence="2" id="KW-0808">Transferase</keyword>
<dbReference type="Gene3D" id="3.60.10.10">
    <property type="entry name" value="Endonuclease/exonuclease/phosphatase"/>
    <property type="match status" value="1"/>
</dbReference>